<dbReference type="InterPro" id="IPR036388">
    <property type="entry name" value="WH-like_DNA-bd_sf"/>
</dbReference>
<gene>
    <name evidence="1" type="ORF">ACFFU1_16550</name>
</gene>
<comment type="caution">
    <text evidence="1">The sequence shown here is derived from an EMBL/GenBank/DDBJ whole genome shotgun (WGS) entry which is preliminary data.</text>
</comment>
<protein>
    <submittedName>
        <fullName evidence="1">Helix-turn-helix transcriptional regulator</fullName>
    </submittedName>
</protein>
<organism evidence="1 2">
    <name type="scientific">Algibacter miyuki</name>
    <dbReference type="NCBI Taxonomy" id="1306933"/>
    <lineage>
        <taxon>Bacteria</taxon>
        <taxon>Pseudomonadati</taxon>
        <taxon>Bacteroidota</taxon>
        <taxon>Flavobacteriia</taxon>
        <taxon>Flavobacteriales</taxon>
        <taxon>Flavobacteriaceae</taxon>
        <taxon>Algibacter</taxon>
    </lineage>
</organism>
<dbReference type="EMBL" id="JBHMFA010000017">
    <property type="protein sequence ID" value="MFB9106520.1"/>
    <property type="molecule type" value="Genomic_DNA"/>
</dbReference>
<reference evidence="1 2" key="1">
    <citation type="submission" date="2024-09" db="EMBL/GenBank/DDBJ databases">
        <authorList>
            <person name="Sun Q."/>
            <person name="Mori K."/>
        </authorList>
    </citation>
    <scope>NUCLEOTIDE SEQUENCE [LARGE SCALE GENOMIC DNA]</scope>
    <source>
        <strain evidence="1 2">CECT 8300</strain>
    </source>
</reference>
<dbReference type="SUPFAM" id="SSF46894">
    <property type="entry name" value="C-terminal effector domain of the bipartite response regulators"/>
    <property type="match status" value="1"/>
</dbReference>
<dbReference type="Proteomes" id="UP001589590">
    <property type="component" value="Unassembled WGS sequence"/>
</dbReference>
<sequence length="192" mass="21598">MALTNNQPTLYPGMMASASEVEFFVVEDEINYISEGKINSIANAPFGIIQLTKEEIAKDPEADAALKEWHPNSEFKRQVQFLKCRFGGLDYTADMKGNQFGEPDYWDCPKRATCPFNGVICKLPKYQDSQLTSIDIELMKLLSTTYTNEVIADKLNLAFGSFHKLKQALYSKLGDIQTKQELALIAKSLNLI</sequence>
<dbReference type="RefSeq" id="WP_290270548.1">
    <property type="nucleotide sequence ID" value="NZ_JAUFQP010000010.1"/>
</dbReference>
<accession>A0ABV5H5D2</accession>
<keyword evidence="2" id="KW-1185">Reference proteome</keyword>
<dbReference type="Gene3D" id="1.10.10.10">
    <property type="entry name" value="Winged helix-like DNA-binding domain superfamily/Winged helix DNA-binding domain"/>
    <property type="match status" value="1"/>
</dbReference>
<dbReference type="InterPro" id="IPR016032">
    <property type="entry name" value="Sig_transdc_resp-reg_C-effctor"/>
</dbReference>
<proteinExistence type="predicted"/>
<evidence type="ECO:0000313" key="2">
    <source>
        <dbReference type="Proteomes" id="UP001589590"/>
    </source>
</evidence>
<evidence type="ECO:0000313" key="1">
    <source>
        <dbReference type="EMBL" id="MFB9106520.1"/>
    </source>
</evidence>
<name>A0ABV5H5D2_9FLAO</name>